<evidence type="ECO:0000313" key="3">
    <source>
        <dbReference type="Proteomes" id="UP000217311"/>
    </source>
</evidence>
<gene>
    <name evidence="2" type="ORF">CA606_20100</name>
</gene>
<feature type="compositionally biased region" description="Polar residues" evidence="1">
    <location>
        <begin position="12"/>
        <end position="23"/>
    </location>
</feature>
<protein>
    <submittedName>
        <fullName evidence="2">Uncharacterized protein</fullName>
    </submittedName>
</protein>
<reference evidence="3" key="1">
    <citation type="submission" date="2017-09" db="EMBL/GenBank/DDBJ databases">
        <title>Genome evolution observed in wild isolates of Caulobacter crescentus.</title>
        <authorList>
            <person name="Ely B."/>
            <person name="Wilson K."/>
            <person name="Scott D."/>
        </authorList>
    </citation>
    <scope>NUCLEOTIDE SEQUENCE [LARGE SCALE GENOMIC DNA]</scope>
    <source>
        <strain evidence="3">CB13b1a</strain>
    </source>
</reference>
<accession>A0A2S1B7K9</accession>
<dbReference type="Proteomes" id="UP000217311">
    <property type="component" value="Chromosome"/>
</dbReference>
<name>A0A2S1B7K9_CAUVI</name>
<proteinExistence type="predicted"/>
<dbReference type="EMBL" id="CP023315">
    <property type="protein sequence ID" value="AWC68643.1"/>
    <property type="molecule type" value="Genomic_DNA"/>
</dbReference>
<evidence type="ECO:0000256" key="1">
    <source>
        <dbReference type="SAM" id="MobiDB-lite"/>
    </source>
</evidence>
<sequence>MSRRRASKDAWRSQTRTSASRPETNGERQPWADVRKILPPAGEEAEGRRGKCCRAGFFPLRRLRRHLPRWGED</sequence>
<evidence type="ECO:0000313" key="2">
    <source>
        <dbReference type="EMBL" id="AWC68643.1"/>
    </source>
</evidence>
<dbReference type="AlphaFoldDB" id="A0A2S1B7K9"/>
<feature type="region of interest" description="Disordered" evidence="1">
    <location>
        <begin position="1"/>
        <end position="49"/>
    </location>
</feature>
<organism evidence="2 3">
    <name type="scientific">Caulobacter vibrioides</name>
    <name type="common">Caulobacter crescentus</name>
    <dbReference type="NCBI Taxonomy" id="155892"/>
    <lineage>
        <taxon>Bacteria</taxon>
        <taxon>Pseudomonadati</taxon>
        <taxon>Pseudomonadota</taxon>
        <taxon>Alphaproteobacteria</taxon>
        <taxon>Caulobacterales</taxon>
        <taxon>Caulobacteraceae</taxon>
        <taxon>Caulobacter</taxon>
    </lineage>
</organism>